<dbReference type="InterPro" id="IPR000209">
    <property type="entry name" value="Peptidase_S8/S53_dom"/>
</dbReference>
<evidence type="ECO:0000256" key="5">
    <source>
        <dbReference type="PROSITE-ProRule" id="PRU01240"/>
    </source>
</evidence>
<dbReference type="InterPro" id="IPR036852">
    <property type="entry name" value="Peptidase_S8/S53_dom_sf"/>
</dbReference>
<feature type="active site" description="Charge relay system" evidence="5">
    <location>
        <position position="61"/>
    </location>
</feature>
<feature type="signal peptide" evidence="7">
    <location>
        <begin position="1"/>
        <end position="22"/>
    </location>
</feature>
<name>A0A9Q9INL7_9ACTN</name>
<dbReference type="AlphaFoldDB" id="A0A9Q9INL7"/>
<accession>A0A9Q9INL7</accession>
<dbReference type="PANTHER" id="PTHR43806:SF11">
    <property type="entry name" value="CEREVISIN-RELATED"/>
    <property type="match status" value="1"/>
</dbReference>
<dbReference type="SUPFAM" id="SSF52743">
    <property type="entry name" value="Subtilisin-like"/>
    <property type="match status" value="1"/>
</dbReference>
<evidence type="ECO:0000313" key="9">
    <source>
        <dbReference type="EMBL" id="UWZ57215.1"/>
    </source>
</evidence>
<evidence type="ECO:0000256" key="4">
    <source>
        <dbReference type="ARBA" id="ARBA00022825"/>
    </source>
</evidence>
<dbReference type="Proteomes" id="UP001058003">
    <property type="component" value="Chromosome"/>
</dbReference>
<keyword evidence="2 5" id="KW-0645">Protease</keyword>
<feature type="transmembrane region" description="Helical" evidence="6">
    <location>
        <begin position="347"/>
        <end position="371"/>
    </location>
</feature>
<dbReference type="GO" id="GO:0004252">
    <property type="term" value="F:serine-type endopeptidase activity"/>
    <property type="evidence" value="ECO:0007669"/>
    <property type="project" value="UniProtKB-UniRule"/>
</dbReference>
<sequence length="375" mass="37377">MRAVRKAAVVVAVLVAAAPVLAAQPAWAETMRDRQWYLKTLDVAAAQKVTAGDGVVVAVLDSGVGTHPDLDGQVLDGTSFVGEPGSFRTDNDGHGSSMAGIIAAKGGSADHLLGIAPKAKILPVRISASGTAIGATNIADGIRWAVDHGAKVINISTGGTVIERTAEDAIRYALDHDAVVVAGSGNASQFPSGSGVLAPARFPGVVAVSAIDRDGNAWAGAIRGPEVVLTAPGVAIPVISASGGGRVVGYYPSSDGTSAATAVVSGAAALIRAKYPQLPAKDVIQRLIATADDAGTPGRDPDYGYGRLNLVKALTTDVPAVPSNPLLAASPTAGAADDGGPAGGVDLVLVAAVAGGVVLLLVVVLGGWLLLRRRG</sequence>
<dbReference type="Pfam" id="PF00082">
    <property type="entry name" value="Peptidase_S8"/>
    <property type="match status" value="1"/>
</dbReference>
<dbReference type="PROSITE" id="PS51892">
    <property type="entry name" value="SUBTILASE"/>
    <property type="match status" value="1"/>
</dbReference>
<organism evidence="9 10">
    <name type="scientific">Dactylosporangium aurantiacum</name>
    <dbReference type="NCBI Taxonomy" id="35754"/>
    <lineage>
        <taxon>Bacteria</taxon>
        <taxon>Bacillati</taxon>
        <taxon>Actinomycetota</taxon>
        <taxon>Actinomycetes</taxon>
        <taxon>Micromonosporales</taxon>
        <taxon>Micromonosporaceae</taxon>
        <taxon>Dactylosporangium</taxon>
    </lineage>
</organism>
<reference evidence="9" key="1">
    <citation type="submission" date="2021-04" db="EMBL/GenBank/DDBJ databases">
        <title>Dactylosporangium aurantiacum NRRL B-8018 full assembly.</title>
        <authorList>
            <person name="Hartkoorn R.C."/>
            <person name="Beaudoing E."/>
            <person name="Hot D."/>
        </authorList>
    </citation>
    <scope>NUCLEOTIDE SEQUENCE</scope>
    <source>
        <strain evidence="9">NRRL B-8018</strain>
    </source>
</reference>
<dbReference type="PROSITE" id="PS00136">
    <property type="entry name" value="SUBTILASE_ASP"/>
    <property type="match status" value="1"/>
</dbReference>
<proteinExistence type="inferred from homology"/>
<keyword evidence="7" id="KW-0732">Signal</keyword>
<dbReference type="InterPro" id="IPR015500">
    <property type="entry name" value="Peptidase_S8_subtilisin-rel"/>
</dbReference>
<feature type="active site" description="Charge relay system" evidence="5">
    <location>
        <position position="258"/>
    </location>
</feature>
<dbReference type="InterPro" id="IPR050131">
    <property type="entry name" value="Peptidase_S8_subtilisin-like"/>
</dbReference>
<dbReference type="Gene3D" id="3.40.50.200">
    <property type="entry name" value="Peptidase S8/S53 domain"/>
    <property type="match status" value="1"/>
</dbReference>
<dbReference type="InterPro" id="IPR023827">
    <property type="entry name" value="Peptidase_S8_Asp-AS"/>
</dbReference>
<keyword evidence="3 5" id="KW-0378">Hydrolase</keyword>
<evidence type="ECO:0000259" key="8">
    <source>
        <dbReference type="Pfam" id="PF00082"/>
    </source>
</evidence>
<dbReference type="OrthoDB" id="5240330at2"/>
<evidence type="ECO:0000256" key="3">
    <source>
        <dbReference type="ARBA" id="ARBA00022801"/>
    </source>
</evidence>
<feature type="active site" description="Charge relay system" evidence="5">
    <location>
        <position position="94"/>
    </location>
</feature>
<evidence type="ECO:0000256" key="6">
    <source>
        <dbReference type="SAM" id="Phobius"/>
    </source>
</evidence>
<dbReference type="EMBL" id="CP073767">
    <property type="protein sequence ID" value="UWZ57215.1"/>
    <property type="molecule type" value="Genomic_DNA"/>
</dbReference>
<gene>
    <name evidence="9" type="ORF">Daura_14215</name>
</gene>
<evidence type="ECO:0000313" key="10">
    <source>
        <dbReference type="Proteomes" id="UP001058003"/>
    </source>
</evidence>
<comment type="similarity">
    <text evidence="1 5">Belongs to the peptidase S8 family.</text>
</comment>
<dbReference type="RefSeq" id="WP_033362705.1">
    <property type="nucleotide sequence ID" value="NZ_CP073767.1"/>
</dbReference>
<keyword evidence="4 5" id="KW-0720">Serine protease</keyword>
<evidence type="ECO:0000256" key="1">
    <source>
        <dbReference type="ARBA" id="ARBA00011073"/>
    </source>
</evidence>
<evidence type="ECO:0000256" key="7">
    <source>
        <dbReference type="SAM" id="SignalP"/>
    </source>
</evidence>
<dbReference type="GO" id="GO:0006508">
    <property type="term" value="P:proteolysis"/>
    <property type="evidence" value="ECO:0007669"/>
    <property type="project" value="UniProtKB-KW"/>
</dbReference>
<keyword evidence="6" id="KW-1133">Transmembrane helix</keyword>
<dbReference type="PRINTS" id="PR00723">
    <property type="entry name" value="SUBTILISIN"/>
</dbReference>
<keyword evidence="6" id="KW-0812">Transmembrane</keyword>
<evidence type="ECO:0000256" key="2">
    <source>
        <dbReference type="ARBA" id="ARBA00022670"/>
    </source>
</evidence>
<protein>
    <submittedName>
        <fullName evidence="9">S8 family serine peptidase</fullName>
    </submittedName>
</protein>
<feature type="chain" id="PRO_5040224808" evidence="7">
    <location>
        <begin position="23"/>
        <end position="375"/>
    </location>
</feature>
<dbReference type="KEGG" id="daur:Daura_14215"/>
<keyword evidence="6" id="KW-0472">Membrane</keyword>
<keyword evidence="10" id="KW-1185">Reference proteome</keyword>
<dbReference type="PANTHER" id="PTHR43806">
    <property type="entry name" value="PEPTIDASE S8"/>
    <property type="match status" value="1"/>
</dbReference>
<feature type="domain" description="Peptidase S8/S53" evidence="8">
    <location>
        <begin position="52"/>
        <end position="306"/>
    </location>
</feature>